<dbReference type="InterPro" id="IPR033479">
    <property type="entry name" value="dCache_1"/>
</dbReference>
<feature type="domain" description="HAMP" evidence="13">
    <location>
        <begin position="247"/>
        <end position="299"/>
    </location>
</feature>
<dbReference type="GO" id="GO:0007165">
    <property type="term" value="P:signal transduction"/>
    <property type="evidence" value="ECO:0007669"/>
    <property type="project" value="UniProtKB-KW"/>
</dbReference>
<evidence type="ECO:0000256" key="11">
    <source>
        <dbReference type="SAM" id="Phobius"/>
    </source>
</evidence>
<feature type="transmembrane region" description="Helical" evidence="11">
    <location>
        <begin position="223"/>
        <end position="246"/>
    </location>
</feature>
<dbReference type="EMBL" id="FP929056">
    <property type="protein sequence ID" value="CBL28200.1"/>
    <property type="molecule type" value="Genomic_DNA"/>
</dbReference>
<evidence type="ECO:0000313" key="14">
    <source>
        <dbReference type="EMBL" id="CBL28200.1"/>
    </source>
</evidence>
<dbReference type="Pfam" id="PF00672">
    <property type="entry name" value="HAMP"/>
    <property type="match status" value="1"/>
</dbReference>
<keyword evidence="2" id="KW-1003">Cell membrane</keyword>
<feature type="transmembrane region" description="Helical" evidence="11">
    <location>
        <begin position="196"/>
        <end position="217"/>
    </location>
</feature>
<dbReference type="Pfam" id="PF00015">
    <property type="entry name" value="MCPsignal"/>
    <property type="match status" value="1"/>
</dbReference>
<dbReference type="PANTHER" id="PTHR32089:SF112">
    <property type="entry name" value="LYSOZYME-LIKE PROTEIN-RELATED"/>
    <property type="match status" value="1"/>
</dbReference>
<protein>
    <submittedName>
        <fullName evidence="14">Methyl-accepting chemotaxis protein</fullName>
    </submittedName>
</protein>
<dbReference type="PROSITE" id="PS50885">
    <property type="entry name" value="HAMP"/>
    <property type="match status" value="1"/>
</dbReference>
<dbReference type="Pfam" id="PF02743">
    <property type="entry name" value="dCache_1"/>
    <property type="match status" value="1"/>
</dbReference>
<feature type="compositionally biased region" description="Low complexity" evidence="10">
    <location>
        <begin position="340"/>
        <end position="376"/>
    </location>
</feature>
<dbReference type="Proteomes" id="UP000008957">
    <property type="component" value="Chromosome"/>
</dbReference>
<evidence type="ECO:0000256" key="8">
    <source>
        <dbReference type="ARBA" id="ARBA00029447"/>
    </source>
</evidence>
<dbReference type="SMART" id="SM00283">
    <property type="entry name" value="MA"/>
    <property type="match status" value="1"/>
</dbReference>
<evidence type="ECO:0000256" key="5">
    <source>
        <dbReference type="ARBA" id="ARBA00022989"/>
    </source>
</evidence>
<evidence type="ECO:0000256" key="10">
    <source>
        <dbReference type="SAM" id="MobiDB-lite"/>
    </source>
</evidence>
<dbReference type="PROSITE" id="PS50111">
    <property type="entry name" value="CHEMOTAXIS_TRANSDUC_2"/>
    <property type="match status" value="1"/>
</dbReference>
<proteinExistence type="inferred from homology"/>
<evidence type="ECO:0000256" key="9">
    <source>
        <dbReference type="PROSITE-ProRule" id="PRU00284"/>
    </source>
</evidence>
<evidence type="ECO:0000256" key="6">
    <source>
        <dbReference type="ARBA" id="ARBA00023136"/>
    </source>
</evidence>
<name>A0AB94IWQ1_9BACT</name>
<evidence type="ECO:0000313" key="15">
    <source>
        <dbReference type="Proteomes" id="UP000008957"/>
    </source>
</evidence>
<evidence type="ECO:0000256" key="3">
    <source>
        <dbReference type="ARBA" id="ARBA00022500"/>
    </source>
</evidence>
<dbReference type="GO" id="GO:0005886">
    <property type="term" value="C:plasma membrane"/>
    <property type="evidence" value="ECO:0007669"/>
    <property type="project" value="UniProtKB-SubCell"/>
</dbReference>
<reference evidence="15" key="1">
    <citation type="submission" date="2010-03" db="EMBL/GenBank/DDBJ databases">
        <title>The genome sequence of Synergistetes sp. SGP1.</title>
        <authorList>
            <consortium name="metaHIT consortium -- http://www.metahit.eu/"/>
            <person name="Pajon A."/>
            <person name="Turner K."/>
            <person name="Parkhill J."/>
            <person name="Wade W."/>
            <person name="Vartoukian S."/>
        </authorList>
    </citation>
    <scope>NUCLEOTIDE SEQUENCE [LARGE SCALE GENOMIC DNA]</scope>
    <source>
        <strain evidence="15">SGP1</strain>
    </source>
</reference>
<comment type="subcellular location">
    <subcellularLocation>
        <location evidence="1">Cell membrane</location>
        <topology evidence="1">Multi-pass membrane protein</topology>
    </subcellularLocation>
</comment>
<keyword evidence="6 11" id="KW-0472">Membrane</keyword>
<dbReference type="Gene3D" id="1.10.287.950">
    <property type="entry name" value="Methyl-accepting chemotaxis protein"/>
    <property type="match status" value="1"/>
</dbReference>
<dbReference type="KEGG" id="sbr:SY1_09420"/>
<dbReference type="InterPro" id="IPR029151">
    <property type="entry name" value="Sensor-like_sf"/>
</dbReference>
<dbReference type="CDD" id="cd06225">
    <property type="entry name" value="HAMP"/>
    <property type="match status" value="1"/>
</dbReference>
<dbReference type="CDD" id="cd12912">
    <property type="entry name" value="PDC2_MCP_like"/>
    <property type="match status" value="1"/>
</dbReference>
<dbReference type="GO" id="GO:0006935">
    <property type="term" value="P:chemotaxis"/>
    <property type="evidence" value="ECO:0007669"/>
    <property type="project" value="UniProtKB-KW"/>
</dbReference>
<keyword evidence="7 9" id="KW-0807">Transducer</keyword>
<keyword evidence="5 11" id="KW-1133">Transmembrane helix</keyword>
<evidence type="ECO:0000256" key="1">
    <source>
        <dbReference type="ARBA" id="ARBA00004651"/>
    </source>
</evidence>
<keyword evidence="4 11" id="KW-0812">Transmembrane</keyword>
<dbReference type="SUPFAM" id="SSF103190">
    <property type="entry name" value="Sensory domain-like"/>
    <property type="match status" value="1"/>
</dbReference>
<evidence type="ECO:0000256" key="4">
    <source>
        <dbReference type="ARBA" id="ARBA00022692"/>
    </source>
</evidence>
<dbReference type="PANTHER" id="PTHR32089">
    <property type="entry name" value="METHYL-ACCEPTING CHEMOTAXIS PROTEIN MCPB"/>
    <property type="match status" value="1"/>
</dbReference>
<dbReference type="Gene3D" id="6.10.340.10">
    <property type="match status" value="1"/>
</dbReference>
<evidence type="ECO:0000256" key="7">
    <source>
        <dbReference type="ARBA" id="ARBA00023224"/>
    </source>
</evidence>
<evidence type="ECO:0000259" key="12">
    <source>
        <dbReference type="PROSITE" id="PS50111"/>
    </source>
</evidence>
<gene>
    <name evidence="14" type="ORF">SY1_09420</name>
</gene>
<reference evidence="14 15" key="2">
    <citation type="submission" date="2010-03" db="EMBL/GenBank/DDBJ databases">
        <authorList>
            <person name="Pajon A."/>
        </authorList>
    </citation>
    <scope>NUCLEOTIDE SEQUENCE [LARGE SCALE GENOMIC DNA]</scope>
    <source>
        <strain evidence="14 15">SGP1</strain>
    </source>
</reference>
<dbReference type="AlphaFoldDB" id="A0AB94IWQ1"/>
<dbReference type="InterPro" id="IPR003660">
    <property type="entry name" value="HAMP_dom"/>
</dbReference>
<feature type="domain" description="Methyl-accepting transducer" evidence="12">
    <location>
        <begin position="318"/>
        <end position="554"/>
    </location>
</feature>
<evidence type="ECO:0000259" key="13">
    <source>
        <dbReference type="PROSITE" id="PS50885"/>
    </source>
</evidence>
<dbReference type="SUPFAM" id="SSF58104">
    <property type="entry name" value="Methyl-accepting chemotaxis protein (MCP) signaling domain"/>
    <property type="match status" value="1"/>
</dbReference>
<dbReference type="CDD" id="cd11386">
    <property type="entry name" value="MCP_signal"/>
    <property type="match status" value="1"/>
</dbReference>
<dbReference type="CDD" id="cd12913">
    <property type="entry name" value="PDC1_MCP_like"/>
    <property type="match status" value="1"/>
</dbReference>
<sequence>MRQSYIDAENPDAGARNVEAICEKILKNAEDKNILNLYLALESTGLLAIASSEGKWVAPAGYDARTRGWYQQAVADRGATKFSAPYVEAASGKLVIAATKAVYDDSGKLVGVASIEVDLDKLSAFVVSQKVFGQGSGALVQKDGTFIAHSNKDYVLKANLLNGQEFDASVHQFAVKVVGGGTGFADYLNNGERRRVFYAPAGHDFFFIVFFPISVIHSMVHGLTVFLVLIAAAALLVIGFLIFAIMRSLSRSLKGMSAATVELGRGDLTVRFDETGRDELSGMSRELNAMIASVSETLRNIRIEADETSRQADTLAALSEETLASMKEVSASIERVNGVVSSASSATEETRASVSEIADSAQSSAQSATESAEQASRVADVSKNAVDEVGAVVTGMREAKDKSSHSIAQIQELGESVNAISSFVTTITSIADQTNLLALNAAIEAARAGEAGRGFAVVAEEVRKLAEESAHAAQEIEKLIAGLQKHSESSVEATKETEKLLIETSATAEVTQQKLNGAMDAIARLNDAIQNIAAISEEQAASSEEMTSAIQHVADANHGVVEAADSIQTATRETTRAAESIAGAAQGLASTAEKLQGFIGSFFLEKQGDIVPKKNR</sequence>
<feature type="region of interest" description="Disordered" evidence="10">
    <location>
        <begin position="340"/>
        <end position="380"/>
    </location>
</feature>
<dbReference type="Gene3D" id="3.30.450.20">
    <property type="entry name" value="PAS domain"/>
    <property type="match status" value="1"/>
</dbReference>
<keyword evidence="15" id="KW-1185">Reference proteome</keyword>
<organism evidence="14 15">
    <name type="scientific">Fretibacterium fastidiosum</name>
    <dbReference type="NCBI Taxonomy" id="651822"/>
    <lineage>
        <taxon>Bacteria</taxon>
        <taxon>Thermotogati</taxon>
        <taxon>Synergistota</taxon>
        <taxon>Synergistia</taxon>
        <taxon>Synergistales</taxon>
        <taxon>Aminobacteriaceae</taxon>
        <taxon>Fretibacterium</taxon>
    </lineage>
</organism>
<dbReference type="SMART" id="SM00304">
    <property type="entry name" value="HAMP"/>
    <property type="match status" value="1"/>
</dbReference>
<dbReference type="InterPro" id="IPR004089">
    <property type="entry name" value="MCPsignal_dom"/>
</dbReference>
<comment type="similarity">
    <text evidence="8">Belongs to the methyl-accepting chemotaxis (MCP) protein family.</text>
</comment>
<evidence type="ECO:0000256" key="2">
    <source>
        <dbReference type="ARBA" id="ARBA00022475"/>
    </source>
</evidence>
<accession>A0AB94IWQ1</accession>
<keyword evidence="3" id="KW-0145">Chemotaxis</keyword>